<dbReference type="EMBL" id="BSYO01000040">
    <property type="protein sequence ID" value="GMH31326.1"/>
    <property type="molecule type" value="Genomic_DNA"/>
</dbReference>
<keyword evidence="3" id="KW-0472">Membrane</keyword>
<dbReference type="GO" id="GO:0009535">
    <property type="term" value="C:chloroplast thylakoid membrane"/>
    <property type="evidence" value="ECO:0007669"/>
    <property type="project" value="TreeGrafter"/>
</dbReference>
<evidence type="ECO:0000256" key="1">
    <source>
        <dbReference type="ARBA" id="ARBA00004141"/>
    </source>
</evidence>
<dbReference type="AlphaFoldDB" id="A0AAD3TLL5"/>
<gene>
    <name evidence="5" type="ORF">Nepgr_033169</name>
</gene>
<dbReference type="InterPro" id="IPR025564">
    <property type="entry name" value="CAAD_dom"/>
</dbReference>
<keyword evidence="3" id="KW-1133">Transmembrane helix</keyword>
<dbReference type="Proteomes" id="UP001279734">
    <property type="component" value="Unassembled WGS sequence"/>
</dbReference>
<keyword evidence="3" id="KW-0812">Transmembrane</keyword>
<dbReference type="InterPro" id="IPR033344">
    <property type="entry name" value="CURT1"/>
</dbReference>
<comment type="subcellular location">
    <subcellularLocation>
        <location evidence="1">Membrane</location>
        <topology evidence="1">Multi-pass membrane protein</topology>
    </subcellularLocation>
</comment>
<evidence type="ECO:0000256" key="3">
    <source>
        <dbReference type="SAM" id="Phobius"/>
    </source>
</evidence>
<name>A0AAD3TLL5_NEPGR</name>
<evidence type="ECO:0000256" key="2">
    <source>
        <dbReference type="SAM" id="MobiDB-lite"/>
    </source>
</evidence>
<feature type="compositionally biased region" description="Low complexity" evidence="2">
    <location>
        <begin position="1"/>
        <end position="20"/>
    </location>
</feature>
<feature type="domain" description="Cyanobacterial aminoacyl-tRNA synthetase CAAD" evidence="4">
    <location>
        <begin position="94"/>
        <end position="178"/>
    </location>
</feature>
<proteinExistence type="predicted"/>
<comment type="caution">
    <text evidence="5">The sequence shown here is derived from an EMBL/GenBank/DDBJ whole genome shotgun (WGS) entry which is preliminary data.</text>
</comment>
<feature type="transmembrane region" description="Helical" evidence="3">
    <location>
        <begin position="135"/>
        <end position="153"/>
    </location>
</feature>
<feature type="transmembrane region" description="Helical" evidence="3">
    <location>
        <begin position="107"/>
        <end position="129"/>
    </location>
</feature>
<reference evidence="5" key="1">
    <citation type="submission" date="2023-05" db="EMBL/GenBank/DDBJ databases">
        <title>Nepenthes gracilis genome sequencing.</title>
        <authorList>
            <person name="Fukushima K."/>
        </authorList>
    </citation>
    <scope>NUCLEOTIDE SEQUENCE</scope>
    <source>
        <strain evidence="5">SING2019-196</strain>
    </source>
</reference>
<organism evidence="5 6">
    <name type="scientific">Nepenthes gracilis</name>
    <name type="common">Slender pitcher plant</name>
    <dbReference type="NCBI Taxonomy" id="150966"/>
    <lineage>
        <taxon>Eukaryota</taxon>
        <taxon>Viridiplantae</taxon>
        <taxon>Streptophyta</taxon>
        <taxon>Embryophyta</taxon>
        <taxon>Tracheophyta</taxon>
        <taxon>Spermatophyta</taxon>
        <taxon>Magnoliopsida</taxon>
        <taxon>eudicotyledons</taxon>
        <taxon>Gunneridae</taxon>
        <taxon>Pentapetalae</taxon>
        <taxon>Caryophyllales</taxon>
        <taxon>Nepenthaceae</taxon>
        <taxon>Nepenthes</taxon>
    </lineage>
</organism>
<dbReference type="PANTHER" id="PTHR33222:SF9">
    <property type="entry name" value="PROTEIN CURVATURE THYLAKOID 1B, CHLOROPLASTIC"/>
    <property type="match status" value="1"/>
</dbReference>
<dbReference type="Pfam" id="PF14159">
    <property type="entry name" value="CAAD"/>
    <property type="match status" value="1"/>
</dbReference>
<evidence type="ECO:0000259" key="4">
    <source>
        <dbReference type="Pfam" id="PF14159"/>
    </source>
</evidence>
<dbReference type="PANTHER" id="PTHR33222">
    <property type="match status" value="1"/>
</dbReference>
<accession>A0AAD3TLL5</accession>
<keyword evidence="6" id="KW-1185">Reference proteome</keyword>
<feature type="region of interest" description="Disordered" evidence="2">
    <location>
        <begin position="1"/>
        <end position="52"/>
    </location>
</feature>
<evidence type="ECO:0000313" key="6">
    <source>
        <dbReference type="Proteomes" id="UP001279734"/>
    </source>
</evidence>
<sequence length="180" mass="18921">MATGASNSLSLPSSSVLVDSKPPRQPASAPPQCVSLPSRPPPPANPQSRLSKTTAYCRKVARNVIAMATGDAPALVAAEAPGEIATPELPEIVKTVQEAWSKVEDKYAVTSLAAAGFIAVWCASGVISAIDRLPVIPGVFEVVGIGYTGWFVYKNLIFQPQREALLSKIKETYSEIIGSG</sequence>
<evidence type="ECO:0000313" key="5">
    <source>
        <dbReference type="EMBL" id="GMH31326.1"/>
    </source>
</evidence>
<protein>
    <recommendedName>
        <fullName evidence="4">Cyanobacterial aminoacyl-tRNA synthetase CAAD domain-containing protein</fullName>
    </recommendedName>
</protein>